<feature type="domain" description="S-locus receptor kinase" evidence="9">
    <location>
        <begin position="23"/>
        <end position="63"/>
    </location>
</feature>
<dbReference type="GO" id="GO:0004674">
    <property type="term" value="F:protein serine/threonine kinase activity"/>
    <property type="evidence" value="ECO:0007669"/>
    <property type="project" value="UniProtKB-KW"/>
</dbReference>
<evidence type="ECO:0000313" key="10">
    <source>
        <dbReference type="EMBL" id="CAD5328605.1"/>
    </source>
</evidence>
<name>A0A7G2F4A4_ARATH</name>
<dbReference type="AlphaFoldDB" id="A0A7G2F4A4"/>
<dbReference type="EMBL" id="LR881469">
    <property type="protein sequence ID" value="CAD5328605.1"/>
    <property type="molecule type" value="Genomic_DNA"/>
</dbReference>
<dbReference type="Proteomes" id="UP000516314">
    <property type="component" value="Chromosome 4"/>
</dbReference>
<dbReference type="Pfam" id="PF11883">
    <property type="entry name" value="DUF3403"/>
    <property type="match status" value="1"/>
</dbReference>
<accession>A0A7G2F4A4</accession>
<organism evidence="10 11">
    <name type="scientific">Arabidopsis thaliana</name>
    <name type="common">Mouse-ear cress</name>
    <dbReference type="NCBI Taxonomy" id="3702"/>
    <lineage>
        <taxon>Eukaryota</taxon>
        <taxon>Viridiplantae</taxon>
        <taxon>Streptophyta</taxon>
        <taxon>Embryophyta</taxon>
        <taxon>Tracheophyta</taxon>
        <taxon>Spermatophyta</taxon>
        <taxon>Magnoliopsida</taxon>
        <taxon>eudicotyledons</taxon>
        <taxon>Gunneridae</taxon>
        <taxon>Pentapetalae</taxon>
        <taxon>rosids</taxon>
        <taxon>malvids</taxon>
        <taxon>Brassicales</taxon>
        <taxon>Brassicaceae</taxon>
        <taxon>Camelineae</taxon>
        <taxon>Arabidopsis</taxon>
    </lineage>
</organism>
<proteinExistence type="predicted"/>
<evidence type="ECO:0000256" key="5">
    <source>
        <dbReference type="ARBA" id="ARBA00022777"/>
    </source>
</evidence>
<dbReference type="InterPro" id="IPR022126">
    <property type="entry name" value="S-locus_recpt_kinase"/>
</dbReference>
<protein>
    <submittedName>
        <fullName evidence="10">(thale cress) hypothetical protein</fullName>
    </submittedName>
</protein>
<evidence type="ECO:0000313" key="11">
    <source>
        <dbReference type="Proteomes" id="UP000516314"/>
    </source>
</evidence>
<keyword evidence="3" id="KW-0808">Transferase</keyword>
<evidence type="ECO:0000256" key="3">
    <source>
        <dbReference type="ARBA" id="ARBA00022679"/>
    </source>
</evidence>
<dbReference type="Gene3D" id="3.30.200.20">
    <property type="entry name" value="Phosphorylase Kinase, domain 1"/>
    <property type="match status" value="1"/>
</dbReference>
<keyword evidence="6" id="KW-0067">ATP-binding</keyword>
<dbReference type="GO" id="GO:0016020">
    <property type="term" value="C:membrane"/>
    <property type="evidence" value="ECO:0007669"/>
    <property type="project" value="UniProtKB-SubCell"/>
</dbReference>
<evidence type="ECO:0000256" key="6">
    <source>
        <dbReference type="ARBA" id="ARBA00022840"/>
    </source>
</evidence>
<dbReference type="PANTHER" id="PTHR27002">
    <property type="entry name" value="RECEPTOR-LIKE SERINE/THREONINE-PROTEIN KINASE SD1-8"/>
    <property type="match status" value="1"/>
</dbReference>
<feature type="domain" description="S-locus receptor kinase C-terminal" evidence="8">
    <location>
        <begin position="152"/>
        <end position="182"/>
    </location>
</feature>
<evidence type="ECO:0000256" key="1">
    <source>
        <dbReference type="ARBA" id="ARBA00004479"/>
    </source>
</evidence>
<evidence type="ECO:0000259" key="8">
    <source>
        <dbReference type="Pfam" id="PF11883"/>
    </source>
</evidence>
<dbReference type="InterPro" id="IPR011009">
    <property type="entry name" value="Kinase-like_dom_sf"/>
</dbReference>
<evidence type="ECO:0000256" key="7">
    <source>
        <dbReference type="SAM" id="MobiDB-lite"/>
    </source>
</evidence>
<feature type="region of interest" description="Disordered" evidence="7">
    <location>
        <begin position="155"/>
        <end position="182"/>
    </location>
</feature>
<keyword evidence="4" id="KW-0547">Nucleotide-binding</keyword>
<sequence>MLVLSFIIYCFWKKKQKRARATAAPIGYRDRIQELIITNGVVMSSGRRLLGEEEDLELPLTEFETVVMATENFSDSNILGRGGFGIVYKTWENWKEGKGLEIVDSIIVDSSSSMSLFQPHEVLRCIQIGLLCVQERAEDRPKMSSVVLMLGSEKGEIPQPKRPGYCVRRSSLDTADSSSSTKRDNHRRHLWSVLCTFLNT</sequence>
<reference evidence="10 11" key="1">
    <citation type="submission" date="2020-09" db="EMBL/GenBank/DDBJ databases">
        <authorList>
            <person name="Ashkenazy H."/>
        </authorList>
    </citation>
    <scope>NUCLEOTIDE SEQUENCE [LARGE SCALE GENOMIC DNA]</scope>
    <source>
        <strain evidence="11">cv. Cdm-0</strain>
    </source>
</reference>
<keyword evidence="2" id="KW-0723">Serine/threonine-protein kinase</keyword>
<keyword evidence="5" id="KW-0418">Kinase</keyword>
<dbReference type="GO" id="GO:0005524">
    <property type="term" value="F:ATP binding"/>
    <property type="evidence" value="ECO:0007669"/>
    <property type="project" value="UniProtKB-KW"/>
</dbReference>
<evidence type="ECO:0000256" key="4">
    <source>
        <dbReference type="ARBA" id="ARBA00022741"/>
    </source>
</evidence>
<dbReference type="InterPro" id="IPR021820">
    <property type="entry name" value="S-locus_recpt_kinase_C"/>
</dbReference>
<evidence type="ECO:0000259" key="9">
    <source>
        <dbReference type="Pfam" id="PF12398"/>
    </source>
</evidence>
<dbReference type="PANTHER" id="PTHR27002:SF150">
    <property type="entry name" value="RECEPTOR-LIKE SERINE_THREONINE-PROTEIN KINASE SD1-8"/>
    <property type="match status" value="1"/>
</dbReference>
<gene>
    <name evidence="10" type="ORF">AT9943_LOCUS16244</name>
</gene>
<comment type="subcellular location">
    <subcellularLocation>
        <location evidence="1">Membrane</location>
        <topology evidence="1">Single-pass type I membrane protein</topology>
    </subcellularLocation>
</comment>
<evidence type="ECO:0000256" key="2">
    <source>
        <dbReference type="ARBA" id="ARBA00022527"/>
    </source>
</evidence>
<dbReference type="SUPFAM" id="SSF56112">
    <property type="entry name" value="Protein kinase-like (PK-like)"/>
    <property type="match status" value="1"/>
</dbReference>
<dbReference type="Pfam" id="PF12398">
    <property type="entry name" value="DUF3660"/>
    <property type="match status" value="1"/>
</dbReference>